<keyword evidence="3" id="KW-1003">Cell membrane</keyword>
<feature type="transmembrane region" description="Helical" evidence="7">
    <location>
        <begin position="170"/>
        <end position="194"/>
    </location>
</feature>
<dbReference type="PANTHER" id="PTHR30193:SF37">
    <property type="entry name" value="INNER MEMBRANE ABC TRANSPORTER PERMEASE PROTEIN YCJO"/>
    <property type="match status" value="1"/>
</dbReference>
<dbReference type="InterPro" id="IPR051393">
    <property type="entry name" value="ABC_transporter_permease"/>
</dbReference>
<evidence type="ECO:0000256" key="4">
    <source>
        <dbReference type="ARBA" id="ARBA00022692"/>
    </source>
</evidence>
<dbReference type="Proteomes" id="UP000252355">
    <property type="component" value="Unassembled WGS sequence"/>
</dbReference>
<evidence type="ECO:0000256" key="7">
    <source>
        <dbReference type="RuleBase" id="RU363032"/>
    </source>
</evidence>
<evidence type="ECO:0000256" key="6">
    <source>
        <dbReference type="ARBA" id="ARBA00023136"/>
    </source>
</evidence>
<dbReference type="AlphaFoldDB" id="A0A367ZLA2"/>
<dbReference type="Pfam" id="PF00528">
    <property type="entry name" value="BPD_transp_1"/>
    <property type="match status" value="1"/>
</dbReference>
<dbReference type="PANTHER" id="PTHR30193">
    <property type="entry name" value="ABC TRANSPORTER PERMEASE PROTEIN"/>
    <property type="match status" value="1"/>
</dbReference>
<comment type="subcellular location">
    <subcellularLocation>
        <location evidence="1 7">Cell membrane</location>
        <topology evidence="1 7">Multi-pass membrane protein</topology>
    </subcellularLocation>
</comment>
<feature type="domain" description="ABC transmembrane type-1" evidence="8">
    <location>
        <begin position="79"/>
        <end position="303"/>
    </location>
</feature>
<feature type="transmembrane region" description="Helical" evidence="7">
    <location>
        <begin position="116"/>
        <end position="136"/>
    </location>
</feature>
<keyword evidence="6 7" id="KW-0472">Membrane</keyword>
<comment type="caution">
    <text evidence="9">The sequence shown here is derived from an EMBL/GenBank/DDBJ whole genome shotgun (WGS) entry which is preliminary data.</text>
</comment>
<accession>A0A367ZLA2</accession>
<dbReference type="CDD" id="cd06261">
    <property type="entry name" value="TM_PBP2"/>
    <property type="match status" value="1"/>
</dbReference>
<protein>
    <submittedName>
        <fullName evidence="9">Carbohydrate ABC transport system, permease protein 1</fullName>
    </submittedName>
</protein>
<name>A0A367ZLA2_9BACT</name>
<evidence type="ECO:0000256" key="3">
    <source>
        <dbReference type="ARBA" id="ARBA00022475"/>
    </source>
</evidence>
<gene>
    <name evidence="9" type="ORF">OZSIB_1026</name>
</gene>
<comment type="similarity">
    <text evidence="7">Belongs to the binding-protein-dependent transport system permease family.</text>
</comment>
<dbReference type="GO" id="GO:0005886">
    <property type="term" value="C:plasma membrane"/>
    <property type="evidence" value="ECO:0007669"/>
    <property type="project" value="UniProtKB-SubCell"/>
</dbReference>
<proteinExistence type="inferred from homology"/>
<dbReference type="InterPro" id="IPR000515">
    <property type="entry name" value="MetI-like"/>
</dbReference>
<evidence type="ECO:0000256" key="1">
    <source>
        <dbReference type="ARBA" id="ARBA00004651"/>
    </source>
</evidence>
<feature type="transmembrane region" description="Helical" evidence="7">
    <location>
        <begin position="75"/>
        <end position="104"/>
    </location>
</feature>
<keyword evidence="4 7" id="KW-0812">Transmembrane</keyword>
<evidence type="ECO:0000313" key="10">
    <source>
        <dbReference type="Proteomes" id="UP000252355"/>
    </source>
</evidence>
<feature type="transmembrane region" description="Helical" evidence="7">
    <location>
        <begin position="223"/>
        <end position="243"/>
    </location>
</feature>
<evidence type="ECO:0000256" key="5">
    <source>
        <dbReference type="ARBA" id="ARBA00022989"/>
    </source>
</evidence>
<feature type="transmembrane region" description="Helical" evidence="7">
    <location>
        <begin position="282"/>
        <end position="302"/>
    </location>
</feature>
<evidence type="ECO:0000256" key="2">
    <source>
        <dbReference type="ARBA" id="ARBA00022448"/>
    </source>
</evidence>
<keyword evidence="5 7" id="KW-1133">Transmembrane helix</keyword>
<dbReference type="GO" id="GO:0055085">
    <property type="term" value="P:transmembrane transport"/>
    <property type="evidence" value="ECO:0007669"/>
    <property type="project" value="InterPro"/>
</dbReference>
<reference evidence="9 10" key="1">
    <citation type="submission" date="2018-05" db="EMBL/GenBank/DDBJ databases">
        <title>A metagenomic window into the 2 km-deep terrestrial subsurface aquifer revealed taxonomically and functionally diverse microbial community comprising novel uncultured bacterial lineages.</title>
        <authorList>
            <person name="Kadnikov V.V."/>
            <person name="Mardanov A.V."/>
            <person name="Beletsky A.V."/>
            <person name="Banks D."/>
            <person name="Pimenov N.V."/>
            <person name="Frank Y.A."/>
            <person name="Karnachuk O.V."/>
            <person name="Ravin N.V."/>
        </authorList>
    </citation>
    <scope>NUCLEOTIDE SEQUENCE [LARGE SCALE GENOMIC DNA]</scope>
    <source>
        <strain evidence="9">BY5</strain>
    </source>
</reference>
<organism evidence="9 10">
    <name type="scientific">Candidatus Ozemobacter sibiricus</name>
    <dbReference type="NCBI Taxonomy" id="2268124"/>
    <lineage>
        <taxon>Bacteria</taxon>
        <taxon>Candidatus Ozemobacteria</taxon>
        <taxon>Candidatus Ozemobacterales</taxon>
        <taxon>Candidatus Ozemobacteraceae</taxon>
        <taxon>Candidatus Ozemobacter</taxon>
    </lineage>
</organism>
<sequence>MKKETFSSLLFLLPFLLLFAVFLLFPIAYSFFLSFFGSPRDFSLSNLEFVGLANYINILGIHQTPTGWKLNDPQFWWSLAVTLIYGGLSIPLGIAAALGLALLLNNRLRGKEFFRSAFFLPNVLDMLVVGVIWYLIYAPKYGALAQISTVFLGPDNFFNTTGLLGSPLTALPAVVIAMVLKGAGFGMILFLAALQNIPECIYEAADIDGATKWQQFWKITLPLLRPILVFMVITGVIGSLNAFTEIYAMTAGGPQVVIGDETLGSTSVSGYYLYKQFEGGRYGYAAAISYVLLTITLIITFIQQKFFSGSNQ</sequence>
<keyword evidence="2 7" id="KW-0813">Transport</keyword>
<evidence type="ECO:0000259" key="8">
    <source>
        <dbReference type="PROSITE" id="PS50928"/>
    </source>
</evidence>
<evidence type="ECO:0000313" key="9">
    <source>
        <dbReference type="EMBL" id="RCK78876.1"/>
    </source>
</evidence>
<dbReference type="PROSITE" id="PS50928">
    <property type="entry name" value="ABC_TM1"/>
    <property type="match status" value="1"/>
</dbReference>
<dbReference type="EMBL" id="QOQW01000018">
    <property type="protein sequence ID" value="RCK78876.1"/>
    <property type="molecule type" value="Genomic_DNA"/>
</dbReference>
<dbReference type="InterPro" id="IPR035906">
    <property type="entry name" value="MetI-like_sf"/>
</dbReference>
<dbReference type="Gene3D" id="1.10.3720.10">
    <property type="entry name" value="MetI-like"/>
    <property type="match status" value="1"/>
</dbReference>
<dbReference type="SUPFAM" id="SSF161098">
    <property type="entry name" value="MetI-like"/>
    <property type="match status" value="1"/>
</dbReference>